<proteinExistence type="inferred from homology"/>
<dbReference type="InterPro" id="IPR010729">
    <property type="entry name" value="Ribosomal_uL29_mit"/>
</dbReference>
<reference evidence="8" key="1">
    <citation type="submission" date="2021-02" db="EMBL/GenBank/DDBJ databases">
        <title>First Annotated Genome of the Yellow-green Alga Tribonema minus.</title>
        <authorList>
            <person name="Mahan K.M."/>
        </authorList>
    </citation>
    <scope>NUCLEOTIDE SEQUENCE</scope>
    <source>
        <strain evidence="8">UTEX B ZZ1240</strain>
    </source>
</reference>
<dbReference type="GO" id="GO:0003735">
    <property type="term" value="F:structural constituent of ribosome"/>
    <property type="evidence" value="ECO:0007669"/>
    <property type="project" value="InterPro"/>
</dbReference>
<evidence type="ECO:0000313" key="8">
    <source>
        <dbReference type="EMBL" id="KAG5177569.1"/>
    </source>
</evidence>
<evidence type="ECO:0000256" key="3">
    <source>
        <dbReference type="ARBA" id="ARBA00022980"/>
    </source>
</evidence>
<evidence type="ECO:0000256" key="5">
    <source>
        <dbReference type="ARBA" id="ARBA00023274"/>
    </source>
</evidence>
<evidence type="ECO:0000256" key="4">
    <source>
        <dbReference type="ARBA" id="ARBA00023128"/>
    </source>
</evidence>
<sequence length="189" mass="20536">MLRGVVGALRRGAVGPASAASRLPRRGLEEFIDNDTRRGADPIAGRAWTVTELRQKSFDDLHKLWWVLYKEKNLLLTEKLVTRRKGGNELRAPDRAKKVSMSMKAVRHVVDEREKRRMQIKADKEAAEALAKFQAVRAAALARGAAPKNAPDVIAARKAAKAQAAADAAAAAAAGTDNQSTESHSTPHQ</sequence>
<evidence type="ECO:0000313" key="9">
    <source>
        <dbReference type="Proteomes" id="UP000664859"/>
    </source>
</evidence>
<evidence type="ECO:0000256" key="7">
    <source>
        <dbReference type="SAM" id="MobiDB-lite"/>
    </source>
</evidence>
<evidence type="ECO:0000256" key="2">
    <source>
        <dbReference type="ARBA" id="ARBA00009254"/>
    </source>
</evidence>
<organism evidence="8 9">
    <name type="scientific">Tribonema minus</name>
    <dbReference type="NCBI Taxonomy" id="303371"/>
    <lineage>
        <taxon>Eukaryota</taxon>
        <taxon>Sar</taxon>
        <taxon>Stramenopiles</taxon>
        <taxon>Ochrophyta</taxon>
        <taxon>PX clade</taxon>
        <taxon>Xanthophyceae</taxon>
        <taxon>Tribonematales</taxon>
        <taxon>Tribonemataceae</taxon>
        <taxon>Tribonema</taxon>
    </lineage>
</organism>
<feature type="region of interest" description="Disordered" evidence="7">
    <location>
        <begin position="166"/>
        <end position="189"/>
    </location>
</feature>
<evidence type="ECO:0000256" key="1">
    <source>
        <dbReference type="ARBA" id="ARBA00004173"/>
    </source>
</evidence>
<dbReference type="GO" id="GO:0005762">
    <property type="term" value="C:mitochondrial large ribosomal subunit"/>
    <property type="evidence" value="ECO:0007669"/>
    <property type="project" value="TreeGrafter"/>
</dbReference>
<dbReference type="PANTHER" id="PTHR21183:SF18">
    <property type="entry name" value="LARGE RIBOSOMAL SUBUNIT PROTEIN UL29M"/>
    <property type="match status" value="1"/>
</dbReference>
<dbReference type="Pfam" id="PF06984">
    <property type="entry name" value="MRP-L47"/>
    <property type="match status" value="1"/>
</dbReference>
<keyword evidence="3 8" id="KW-0689">Ribosomal protein</keyword>
<dbReference type="GO" id="GO:0032543">
    <property type="term" value="P:mitochondrial translation"/>
    <property type="evidence" value="ECO:0007669"/>
    <property type="project" value="TreeGrafter"/>
</dbReference>
<comment type="caution">
    <text evidence="8">The sequence shown here is derived from an EMBL/GenBank/DDBJ whole genome shotgun (WGS) entry which is preliminary data.</text>
</comment>
<name>A0A835YLR8_9STRA</name>
<dbReference type="OrthoDB" id="270763at2759"/>
<dbReference type="InterPro" id="IPR038340">
    <property type="entry name" value="MRP-L47_sf"/>
</dbReference>
<feature type="compositionally biased region" description="Polar residues" evidence="7">
    <location>
        <begin position="176"/>
        <end position="189"/>
    </location>
</feature>
<protein>
    <recommendedName>
        <fullName evidence="6">Large ribosomal subunit protein uL29m</fullName>
    </recommendedName>
</protein>
<keyword evidence="4" id="KW-0496">Mitochondrion</keyword>
<accession>A0A835YLR8</accession>
<keyword evidence="9" id="KW-1185">Reference proteome</keyword>
<comment type="subcellular location">
    <subcellularLocation>
        <location evidence="1">Mitochondrion</location>
    </subcellularLocation>
</comment>
<dbReference type="PANTHER" id="PTHR21183">
    <property type="entry name" value="RIBOSOMAL PROTEIN L47, MITOCHONDRIAL-RELATED"/>
    <property type="match status" value="1"/>
</dbReference>
<dbReference type="AlphaFoldDB" id="A0A835YLR8"/>
<gene>
    <name evidence="8" type="ORF">JKP88DRAFT_226459</name>
</gene>
<dbReference type="Gene3D" id="6.10.330.20">
    <property type="match status" value="1"/>
</dbReference>
<dbReference type="Proteomes" id="UP000664859">
    <property type="component" value="Unassembled WGS sequence"/>
</dbReference>
<comment type="similarity">
    <text evidence="2">Belongs to the universal ribosomal protein uL29 family.</text>
</comment>
<keyword evidence="5" id="KW-0687">Ribonucleoprotein</keyword>
<evidence type="ECO:0000256" key="6">
    <source>
        <dbReference type="ARBA" id="ARBA00035289"/>
    </source>
</evidence>
<dbReference type="EMBL" id="JAFCMP010000524">
    <property type="protein sequence ID" value="KAG5177569.1"/>
    <property type="molecule type" value="Genomic_DNA"/>
</dbReference>